<evidence type="ECO:0000313" key="1">
    <source>
        <dbReference type="WBParaSite" id="SSLN_0000098201-mRNA-1"/>
    </source>
</evidence>
<proteinExistence type="predicted"/>
<accession>A0A183S9P5</accession>
<protein>
    <submittedName>
        <fullName evidence="1">RRP15-like protein</fullName>
    </submittedName>
</protein>
<reference evidence="1" key="1">
    <citation type="submission" date="2016-06" db="UniProtKB">
        <authorList>
            <consortium name="WormBaseParasite"/>
        </authorList>
    </citation>
    <scope>IDENTIFICATION</scope>
</reference>
<organism evidence="1">
    <name type="scientific">Schistocephalus solidus</name>
    <name type="common">Tapeworm</name>
    <dbReference type="NCBI Taxonomy" id="70667"/>
    <lineage>
        <taxon>Eukaryota</taxon>
        <taxon>Metazoa</taxon>
        <taxon>Spiralia</taxon>
        <taxon>Lophotrochozoa</taxon>
        <taxon>Platyhelminthes</taxon>
        <taxon>Cestoda</taxon>
        <taxon>Eucestoda</taxon>
        <taxon>Diphyllobothriidea</taxon>
        <taxon>Diphyllobothriidae</taxon>
        <taxon>Schistocephalus</taxon>
    </lineage>
</organism>
<sequence length="70" mass="8160">LSKIDAVTKAEGEGGSKSTRIFLKQSDIKNWKKQKTVAKAYLEEDMVEEDMLEEEEVEKEEEKMLNYTLF</sequence>
<dbReference type="AlphaFoldDB" id="A0A183S9P5"/>
<dbReference type="WBParaSite" id="SSLN_0000098201-mRNA-1">
    <property type="protein sequence ID" value="SSLN_0000098201-mRNA-1"/>
    <property type="gene ID" value="SSLN_0000098201"/>
</dbReference>
<name>A0A183S9P5_SCHSO</name>